<evidence type="ECO:0000313" key="2">
    <source>
        <dbReference type="EMBL" id="MDL2332458.1"/>
    </source>
</evidence>
<organism evidence="2 3">
    <name type="scientific">Brucella inopinata</name>
    <dbReference type="NCBI Taxonomy" id="1218315"/>
    <lineage>
        <taxon>Bacteria</taxon>
        <taxon>Pseudomonadati</taxon>
        <taxon>Pseudomonadota</taxon>
        <taxon>Alphaproteobacteria</taxon>
        <taxon>Hyphomicrobiales</taxon>
        <taxon>Brucellaceae</taxon>
        <taxon>Brucella/Ochrobactrum group</taxon>
        <taxon>Brucella</taxon>
    </lineage>
</organism>
<dbReference type="EMBL" id="JARQXC010000007">
    <property type="protein sequence ID" value="MDL2332458.1"/>
    <property type="molecule type" value="Genomic_DNA"/>
</dbReference>
<reference evidence="2" key="1">
    <citation type="journal article" date="2023" name="Front. Microbiol.">
        <title>Isolation of Brucella inopinata from a White's tree frog (Litoria caerulea): pose exotic frogs a potential risk to human health?</title>
        <authorList>
            <person name="Scholz H.C."/>
            <person name="Heckers K.O."/>
            <person name="Appelt S."/>
            <person name="Geier-Doemling D."/>
            <person name="Schlegel P."/>
            <person name="Wattam A.R."/>
        </authorList>
    </citation>
    <scope>NUCLEOTIDE SEQUENCE</scope>
    <source>
        <strain evidence="2">FO700662</strain>
    </source>
</reference>
<comment type="caution">
    <text evidence="2">The sequence shown here is derived from an EMBL/GenBank/DDBJ whole genome shotgun (WGS) entry which is preliminary data.</text>
</comment>
<keyword evidence="3" id="KW-1185">Reference proteome</keyword>
<proteinExistence type="predicted"/>
<accession>A0AAW7B5Y8</accession>
<dbReference type="RefSeq" id="WP_134789818.1">
    <property type="nucleotide sequence ID" value="NZ_JARQXC010000007.1"/>
</dbReference>
<feature type="coiled-coil region" evidence="1">
    <location>
        <begin position="73"/>
        <end position="100"/>
    </location>
</feature>
<dbReference type="Proteomes" id="UP001171122">
    <property type="component" value="Unassembled WGS sequence"/>
</dbReference>
<name>A0AAW7B5Y8_9HYPH</name>
<evidence type="ECO:0000313" key="3">
    <source>
        <dbReference type="Proteomes" id="UP001171122"/>
    </source>
</evidence>
<evidence type="ECO:0000256" key="1">
    <source>
        <dbReference type="SAM" id="Coils"/>
    </source>
</evidence>
<protein>
    <submittedName>
        <fullName evidence="2">Uncharacterized protein</fullName>
    </submittedName>
</protein>
<dbReference type="AlphaFoldDB" id="A0AAW7B5Y8"/>
<sequence length="181" mass="20426">MDISSLIEIVKDGGGAADTVFKALKTAKEVFKKPQPLTKADIVPVENGLLEAMDQILQLKQMQLELIDALIALKQQQLSLDEERIRIKQFEADAKNYVLKEVSPHSRAYVPTAAVASGESPQYLCVSCFEQKQRSLLQFKERDFHFDTLQCPQCSGTIRVPNDVRMEVRTVRVPNKFDGFI</sequence>
<gene>
    <name evidence="2" type="ORF">P8A28_05765</name>
</gene>
<keyword evidence="1" id="KW-0175">Coiled coil</keyword>